<dbReference type="Gene3D" id="1.10.1200.10">
    <property type="entry name" value="ACP-like"/>
    <property type="match status" value="1"/>
</dbReference>
<dbReference type="InterPro" id="IPR016036">
    <property type="entry name" value="Malonyl_transacylase_ACP-bd"/>
</dbReference>
<dbReference type="InterPro" id="IPR016039">
    <property type="entry name" value="Thiolase-like"/>
</dbReference>
<feature type="region of interest" description="N-terminal hotdog fold" evidence="7">
    <location>
        <begin position="1558"/>
        <end position="1690"/>
    </location>
</feature>
<dbReference type="CDD" id="cd02440">
    <property type="entry name" value="AdoMet_MTases"/>
    <property type="match status" value="1"/>
</dbReference>
<dbReference type="GO" id="GO:0044550">
    <property type="term" value="P:secondary metabolite biosynthetic process"/>
    <property type="evidence" value="ECO:0007669"/>
    <property type="project" value="TreeGrafter"/>
</dbReference>
<dbReference type="InterPro" id="IPR013217">
    <property type="entry name" value="Methyltransf_12"/>
</dbReference>
<keyword evidence="12" id="KW-1185">Reference proteome</keyword>
<evidence type="ECO:0000256" key="1">
    <source>
        <dbReference type="ARBA" id="ARBA00005179"/>
    </source>
</evidence>
<evidence type="ECO:0000256" key="6">
    <source>
        <dbReference type="ARBA" id="ARBA00023268"/>
    </source>
</evidence>
<evidence type="ECO:0000313" key="12">
    <source>
        <dbReference type="Proteomes" id="UP000443090"/>
    </source>
</evidence>
<dbReference type="GO" id="GO:0032259">
    <property type="term" value="P:methylation"/>
    <property type="evidence" value="ECO:0007669"/>
    <property type="project" value="UniProtKB-KW"/>
</dbReference>
<evidence type="ECO:0000259" key="8">
    <source>
        <dbReference type="PROSITE" id="PS50075"/>
    </source>
</evidence>
<dbReference type="GO" id="GO:0006633">
    <property type="term" value="P:fatty acid biosynthetic process"/>
    <property type="evidence" value="ECO:0007669"/>
    <property type="project" value="InterPro"/>
</dbReference>
<dbReference type="GO" id="GO:0004312">
    <property type="term" value="F:fatty acid synthase activity"/>
    <property type="evidence" value="ECO:0007669"/>
    <property type="project" value="TreeGrafter"/>
</dbReference>
<dbReference type="Proteomes" id="UP000443090">
    <property type="component" value="Unassembled WGS sequence"/>
</dbReference>
<dbReference type="Gene3D" id="3.40.366.10">
    <property type="entry name" value="Malonyl-Coenzyme A Acyl Carrier Protein, domain 2"/>
    <property type="match status" value="2"/>
</dbReference>
<dbReference type="InterPro" id="IPR005645">
    <property type="entry name" value="FSH-like_dom"/>
</dbReference>
<comment type="caution">
    <text evidence="11">The sequence shown here is derived from an EMBL/GenBank/DDBJ whole genome shotgun (WGS) entry which is preliminary data.</text>
</comment>
<feature type="active site" description="Proton acceptor; for dehydratase activity" evidence="7">
    <location>
        <position position="1592"/>
    </location>
</feature>
<dbReference type="Gene3D" id="3.40.50.150">
    <property type="entry name" value="Vaccinia Virus protein VP39"/>
    <property type="match status" value="1"/>
</dbReference>
<dbReference type="EMBL" id="QGMI01000827">
    <property type="protein sequence ID" value="TVY36463.1"/>
    <property type="molecule type" value="Genomic_DNA"/>
</dbReference>
<dbReference type="Pfam" id="PF03959">
    <property type="entry name" value="FSH1"/>
    <property type="match status" value="1"/>
</dbReference>
<feature type="domain" description="Ketosynthase family 3 (KS3)" evidence="9">
    <location>
        <begin position="649"/>
        <end position="1067"/>
    </location>
</feature>
<name>A0A8H8RLB8_9HELO</name>
<keyword evidence="4" id="KW-0489">Methyltransferase</keyword>
<dbReference type="Gene3D" id="3.30.70.3290">
    <property type="match status" value="1"/>
</dbReference>
<dbReference type="InterPro" id="IPR049900">
    <property type="entry name" value="PKS_mFAS_DH"/>
</dbReference>
<dbReference type="PROSITE" id="PS52019">
    <property type="entry name" value="PKS_MFAS_DH"/>
    <property type="match status" value="1"/>
</dbReference>
<dbReference type="InterPro" id="IPR020841">
    <property type="entry name" value="PKS_Beta-ketoAc_synthase_dom"/>
</dbReference>
<dbReference type="InterPro" id="IPR041068">
    <property type="entry name" value="HTH_51"/>
</dbReference>
<dbReference type="Pfam" id="PF08242">
    <property type="entry name" value="Methyltransf_12"/>
    <property type="match status" value="1"/>
</dbReference>
<gene>
    <name evidence="11" type="primary">mpas</name>
    <name evidence="11" type="ORF">LOCC1_G006907</name>
</gene>
<keyword evidence="3" id="KW-0597">Phosphoprotein</keyword>
<dbReference type="SMART" id="SM00827">
    <property type="entry name" value="PKS_AT"/>
    <property type="match status" value="1"/>
</dbReference>
<accession>A0A8H8RLB8</accession>
<dbReference type="Pfam" id="PF00109">
    <property type="entry name" value="ketoacyl-synt"/>
    <property type="match status" value="1"/>
</dbReference>
<dbReference type="Gene3D" id="3.40.50.1820">
    <property type="entry name" value="alpha/beta hydrolase"/>
    <property type="match status" value="1"/>
</dbReference>
<dbReference type="Gene3D" id="3.10.129.110">
    <property type="entry name" value="Polyketide synthase dehydratase"/>
    <property type="match status" value="1"/>
</dbReference>
<evidence type="ECO:0000259" key="10">
    <source>
        <dbReference type="PROSITE" id="PS52019"/>
    </source>
</evidence>
<dbReference type="CDD" id="cd00833">
    <property type="entry name" value="PKS"/>
    <property type="match status" value="1"/>
</dbReference>
<dbReference type="InterPro" id="IPR029063">
    <property type="entry name" value="SAM-dependent_MTases_sf"/>
</dbReference>
<dbReference type="Pfam" id="PF16073">
    <property type="entry name" value="SAT"/>
    <property type="match status" value="1"/>
</dbReference>
<dbReference type="Pfam" id="PF02801">
    <property type="entry name" value="Ketoacyl-synt_C"/>
    <property type="match status" value="1"/>
</dbReference>
<dbReference type="SUPFAM" id="SSF47336">
    <property type="entry name" value="ACP-like"/>
    <property type="match status" value="1"/>
</dbReference>
<dbReference type="GO" id="GO:0008168">
    <property type="term" value="F:methyltransferase activity"/>
    <property type="evidence" value="ECO:0007669"/>
    <property type="project" value="UniProtKB-KW"/>
</dbReference>
<reference evidence="11 12" key="1">
    <citation type="submission" date="2018-05" db="EMBL/GenBank/DDBJ databases">
        <title>Genome sequencing and assembly of the regulated plant pathogen Lachnellula willkommii and related sister species for the development of diagnostic species identification markers.</title>
        <authorList>
            <person name="Giroux E."/>
            <person name="Bilodeau G."/>
        </authorList>
    </citation>
    <scope>NUCLEOTIDE SEQUENCE [LARGE SCALE GENOMIC DNA]</scope>
    <source>
        <strain evidence="11 12">CBS 160.35</strain>
    </source>
</reference>
<dbReference type="PANTHER" id="PTHR43775">
    <property type="entry name" value="FATTY ACID SYNTHASE"/>
    <property type="match status" value="1"/>
</dbReference>
<evidence type="ECO:0000256" key="5">
    <source>
        <dbReference type="ARBA" id="ARBA00022679"/>
    </source>
</evidence>
<dbReference type="PROSITE" id="PS00606">
    <property type="entry name" value="KS3_1"/>
    <property type="match status" value="1"/>
</dbReference>
<dbReference type="Pfam" id="PF00698">
    <property type="entry name" value="Acyl_transf_1"/>
    <property type="match status" value="1"/>
</dbReference>
<dbReference type="Gene3D" id="3.40.47.10">
    <property type="match status" value="1"/>
</dbReference>
<evidence type="ECO:0000256" key="7">
    <source>
        <dbReference type="PROSITE-ProRule" id="PRU01363"/>
    </source>
</evidence>
<dbReference type="PROSITE" id="PS50075">
    <property type="entry name" value="CARRIER"/>
    <property type="match status" value="1"/>
</dbReference>
<dbReference type="InterPro" id="IPR050091">
    <property type="entry name" value="PKS_NRPS_Biosynth_Enz"/>
</dbReference>
<dbReference type="InterPro" id="IPR009081">
    <property type="entry name" value="PP-bd_ACP"/>
</dbReference>
<dbReference type="InterPro" id="IPR014031">
    <property type="entry name" value="Ketoacyl_synth_C"/>
</dbReference>
<dbReference type="InterPro" id="IPR016035">
    <property type="entry name" value="Acyl_Trfase/lysoPLipase"/>
</dbReference>
<dbReference type="SUPFAM" id="SSF53474">
    <property type="entry name" value="alpha/beta-Hydrolases"/>
    <property type="match status" value="1"/>
</dbReference>
<comment type="pathway">
    <text evidence="1">Secondary metabolite biosynthesis.</text>
</comment>
<dbReference type="InterPro" id="IPR014030">
    <property type="entry name" value="Ketoacyl_synth_N"/>
</dbReference>
<evidence type="ECO:0000259" key="9">
    <source>
        <dbReference type="PROSITE" id="PS52004"/>
    </source>
</evidence>
<dbReference type="Pfam" id="PF18558">
    <property type="entry name" value="HTH_51"/>
    <property type="match status" value="1"/>
</dbReference>
<keyword evidence="2" id="KW-0596">Phosphopantetheine</keyword>
<protein>
    <submittedName>
        <fullName evidence="11">Methylphloroacetophenone synthase</fullName>
    </submittedName>
</protein>
<proteinExistence type="predicted"/>
<dbReference type="SUPFAM" id="SSF53335">
    <property type="entry name" value="S-adenosyl-L-methionine-dependent methyltransferases"/>
    <property type="match status" value="1"/>
</dbReference>
<dbReference type="InterPro" id="IPR001227">
    <property type="entry name" value="Ac_transferase_dom_sf"/>
</dbReference>
<evidence type="ECO:0000256" key="3">
    <source>
        <dbReference type="ARBA" id="ARBA00022553"/>
    </source>
</evidence>
<dbReference type="InterPro" id="IPR014043">
    <property type="entry name" value="Acyl_transferase_dom"/>
</dbReference>
<feature type="domain" description="Carrier" evidence="8">
    <location>
        <begin position="1900"/>
        <end position="1977"/>
    </location>
</feature>
<dbReference type="PANTHER" id="PTHR43775:SF21">
    <property type="entry name" value="NON-REDUCING POLYKETIDE SYNTHASE AUSA-RELATED"/>
    <property type="match status" value="1"/>
</dbReference>
<evidence type="ECO:0000313" key="11">
    <source>
        <dbReference type="EMBL" id="TVY36463.1"/>
    </source>
</evidence>
<evidence type="ECO:0000256" key="4">
    <source>
        <dbReference type="ARBA" id="ARBA00022603"/>
    </source>
</evidence>
<feature type="region of interest" description="C-terminal hotdog fold" evidence="7">
    <location>
        <begin position="1717"/>
        <end position="1867"/>
    </location>
</feature>
<organism evidence="11 12">
    <name type="scientific">Lachnellula occidentalis</name>
    <dbReference type="NCBI Taxonomy" id="215460"/>
    <lineage>
        <taxon>Eukaryota</taxon>
        <taxon>Fungi</taxon>
        <taxon>Dikarya</taxon>
        <taxon>Ascomycota</taxon>
        <taxon>Pezizomycotina</taxon>
        <taxon>Leotiomycetes</taxon>
        <taxon>Helotiales</taxon>
        <taxon>Lachnaceae</taxon>
        <taxon>Lachnellula</taxon>
    </lineage>
</organism>
<keyword evidence="5" id="KW-0808">Transferase</keyword>
<dbReference type="Pfam" id="PF00550">
    <property type="entry name" value="PP-binding"/>
    <property type="match status" value="1"/>
</dbReference>
<dbReference type="SUPFAM" id="SSF52151">
    <property type="entry name" value="FabD/lysophospholipase-like"/>
    <property type="match status" value="1"/>
</dbReference>
<dbReference type="GO" id="GO:0004315">
    <property type="term" value="F:3-oxoacyl-[acyl-carrier-protein] synthase activity"/>
    <property type="evidence" value="ECO:0007669"/>
    <property type="project" value="InterPro"/>
</dbReference>
<dbReference type="OrthoDB" id="429813at2759"/>
<dbReference type="SUPFAM" id="SSF53901">
    <property type="entry name" value="Thiolase-like"/>
    <property type="match status" value="1"/>
</dbReference>
<dbReference type="InterPro" id="IPR018201">
    <property type="entry name" value="Ketoacyl_synth_AS"/>
</dbReference>
<dbReference type="PROSITE" id="PS00012">
    <property type="entry name" value="PHOSPHOPANTETHEINE"/>
    <property type="match status" value="1"/>
</dbReference>
<dbReference type="InterPro" id="IPR020806">
    <property type="entry name" value="PKS_PP-bd"/>
</dbReference>
<dbReference type="SMART" id="SM00823">
    <property type="entry name" value="PKS_PP"/>
    <property type="match status" value="1"/>
</dbReference>
<evidence type="ECO:0000256" key="2">
    <source>
        <dbReference type="ARBA" id="ARBA00022450"/>
    </source>
</evidence>
<dbReference type="InterPro" id="IPR029058">
    <property type="entry name" value="AB_hydrolase_fold"/>
</dbReference>
<dbReference type="GO" id="GO:0031177">
    <property type="term" value="F:phosphopantetheine binding"/>
    <property type="evidence" value="ECO:0007669"/>
    <property type="project" value="InterPro"/>
</dbReference>
<dbReference type="InterPro" id="IPR036736">
    <property type="entry name" value="ACP-like_sf"/>
</dbReference>
<feature type="domain" description="PKS/mFAS DH" evidence="10">
    <location>
        <begin position="1558"/>
        <end position="1867"/>
    </location>
</feature>
<dbReference type="InterPro" id="IPR006162">
    <property type="entry name" value="Ppantetheine_attach_site"/>
</dbReference>
<dbReference type="SMART" id="SM00825">
    <property type="entry name" value="PKS_KS"/>
    <property type="match status" value="1"/>
</dbReference>
<dbReference type="PROSITE" id="PS52004">
    <property type="entry name" value="KS3_2"/>
    <property type="match status" value="1"/>
</dbReference>
<keyword evidence="6" id="KW-0511">Multifunctional enzyme</keyword>
<feature type="active site" description="Proton donor; for dehydratase activity" evidence="7">
    <location>
        <position position="1778"/>
    </location>
</feature>
<dbReference type="SUPFAM" id="SSF55048">
    <property type="entry name" value="Probable ACP-binding domain of malonyl-CoA ACP transacylase"/>
    <property type="match status" value="1"/>
</dbReference>
<dbReference type="InterPro" id="IPR042104">
    <property type="entry name" value="PKS_dehydratase_sf"/>
</dbReference>
<sequence length="2382" mass="260142">MSIAPPPTVSITLGDLHLPRILCLHGGGVNAEAFRLQCRGLFRSLNNTFRLVFPDAPYLSPADPGVMPTYAHLQPFRRWLRWEIEQPNPGPDAICGDIDRALHEAMINDNAMGATGDWVAIMGFSQGAKLAASLLLRQQLRAEKRGQDQAGSDFKFAILLAGRAPLVALDADLSDSLALADADELTTGAFAQVTGSFLQGSEHVLRLPTLHVHGKKDPGLANHRRLLTDYCKAGSTSLVEWDGDHRVVIQAADVAAVTNEILTLSKQTGVIFMELFLCGPQARFPPSKELGQLRQILLGQETFNAALRTTLRDLPNLLRQLTTFDVNLKRVASAASIDFLLQWLDSGQISLPIDDLPNIVSLPFAVLLEIALFLQHLVKNNTGTDHSQTFQSLQPYGVQGFCTGFLAAAAIDFSGNEEQLAEYTATSLRLAMCIGAYIDQNVSYGEPSSLSVRWREGQFSESQVEDLLDGYTHAYIACITDATCITVTVEASDEKQLTKEFREAGVRTKKISINGRFHSAAEYPTEAQALKKFTKSVKGLQYPEAVQLQAPLRRNDTGELITGDDSVTDIAIESILLHTADWYTTVRKTFDAFPTNHPRVTTFAFEEGVVPLSLSQKNESNHGVNGTNGANGVNGINGFKENLEAKYPPHSVAVVGMACRFPGADDVDKFWDLLESGASMVREVPPDRLNLNNHRLAGYANTKFWGNFIDDPESFDHRFFKKSAREAVSWDPEKRILLEVVYQALESAGHFGPATANHPNDYGCYIGAVGNNYYDNVACHPPNAYSMLGTSRAFFSGRISHQFGFTGPAMTIDTACSSSLVAINAACRAIQSGECSRAVAGGTNIFTSPFDYQNLAAAGFLSSTGACKPFDASADGYCRGEGVAAVVLKPLSTAIEEGDHVLGVIVGSAVNQNHNDAHITVPCSSSQTAVYNKVLGMANAPSSSVTYVEAHGTGTQVGDPIECQSIRDAFGGPHRNEILHFGSVKGHIGHTEASAGVAGLVKILLMMQHNSILGQASYSNLNPKIPALEPDMMAIPRKSQPWKTSSKLACINSYGAAGSNAVVAIREAMPVSSTTLAKRPTITAKQPFFISASTEASLVAYARKLLAYVEVQRTSSENTSHLLSDILFNLTDRSNHKLAYSVAKTVTNLKDLEKMLSSIIAGSETPVKDAGSSPRLVVLVFGGQEKDFIGLSEEAVGKSALFRSHLDTCDFELQLLGHGSLYPAIYQRESIRNLPTLHAALFAVQYASARSWIDSGLRASSVIGHSFGQLTALCISGCLSTQDAMRLVVGRAELINSSWGKERGSMISVQSDHAAVNSILDIINTESPDNKLEIACFNHPTNHVVVGTTKAVDMFESHTATDDRLRQNIRVKRLNVTHGFHSALTEDILPGLESLANSVKWKKPTIPIELATEEHVDQEPGAWLIPHHMRNPVFFSPAVQRVAQKFPSCVWVEAGQGSSVMSLVKNCLNGEGQPLYCPSFLNGPDAISSVAETVVELWKTGIHVQFWPYHRSERSHFEYKSLPPYQFEKTKHWLPFINQAALEPTPDTAPATQTILTHDFISFLEFSDSSKKEAVFLVDPESERYMYLLNGHIASNQALAPVSLYLELLSRAAIILTSNASYDTHIINLNSMQMKGAPIGLDEKKNIYIRLTRITPDVDYWDFEFSSKSKEGGDVQIHAIGKVGLGKRDDPALADTIMQWSALIGYKKCLSIMNSEDGEKMQGKHIYQALQKFISFDEMYHGIKSISYQGHEAAGKVAAKLDLKLSPNEALYDTPTIDGMMQFAGVLVNYFAHPSGKDVLLCQGINRIVTGGAFDITAGEWIAYSLLTEDTNERTVCDVYIFDKKSQQVVIAFIGFVFTRTAVSVLQRSLRSVNSGGSGATLAPAPAGVAPIPVAVAGTSAESSRASKVLEVFHNVTDIPMDEIAFGSTLEELGVDSLLVTEVLNEIQTAFGLDIDLNTFLFFPNVKAVCDYIDSALGVGIGAEPPALTEAKLKDVAVQNLPTVSPDLESRPSLNQAQKVFADCKDAYERAAVETKAIEFWEKCYPRQAALVLAYVVEAFARLGCDIASIQAGNTAPMIPHLPNHKQLVRQLYRVLEDAGLVIINDQGQFVRTTKLVDRTPAATIFKQIIPEFPLHASVHKIVQVIGSELAECLTGEKDGLQIVFGNKENKKTLDDLYENWPLVRSGTIALGEFLEKAMADADNSGVFRILEVGAGTGGTTKYIVRHLQKLGIPFEYVFTDLSPSLVAAGKRTFKDCPEMEFATLDIEKEPPASWIGSFQFIISTNCVHATRNLTTSLTSLRKLLRHDGVLTLVEITQNMFWLDIAVGLFEGWWLFEDGRKHAVTPEWLWKEHMLRAGFNAVDWTDGQEPEARTIRVIAGFL</sequence>
<dbReference type="InterPro" id="IPR032088">
    <property type="entry name" value="SAT"/>
</dbReference>